<name>A0AAN6VJ76_9PEZI</name>
<protein>
    <submittedName>
        <fullName evidence="1">Uncharacterized protein</fullName>
    </submittedName>
</protein>
<reference evidence="1" key="2">
    <citation type="submission" date="2023-05" db="EMBL/GenBank/DDBJ databases">
        <authorList>
            <consortium name="Lawrence Berkeley National Laboratory"/>
            <person name="Steindorff A."/>
            <person name="Hensen N."/>
            <person name="Bonometti L."/>
            <person name="Westerberg I."/>
            <person name="Brannstrom I.O."/>
            <person name="Guillou S."/>
            <person name="Cros-Aarteil S."/>
            <person name="Calhoun S."/>
            <person name="Haridas S."/>
            <person name="Kuo A."/>
            <person name="Mondo S."/>
            <person name="Pangilinan J."/>
            <person name="Riley R."/>
            <person name="Labutti K."/>
            <person name="Andreopoulos B."/>
            <person name="Lipzen A."/>
            <person name="Chen C."/>
            <person name="Yanf M."/>
            <person name="Daum C."/>
            <person name="Ng V."/>
            <person name="Clum A."/>
            <person name="Ohm R."/>
            <person name="Martin F."/>
            <person name="Silar P."/>
            <person name="Natvig D."/>
            <person name="Lalanne C."/>
            <person name="Gautier V."/>
            <person name="Ament-Velasquez S.L."/>
            <person name="Kruys A."/>
            <person name="Hutchinson M.I."/>
            <person name="Powell A.J."/>
            <person name="Barry K."/>
            <person name="Miller A.N."/>
            <person name="Grigoriev I.V."/>
            <person name="Debuchy R."/>
            <person name="Gladieux P."/>
            <person name="Thoren M.H."/>
            <person name="Johannesson H."/>
        </authorList>
    </citation>
    <scope>NUCLEOTIDE SEQUENCE</scope>
    <source>
        <strain evidence="1">CBS 538.74</strain>
    </source>
</reference>
<gene>
    <name evidence="1" type="ORF">C8A00DRAFT_16383</name>
</gene>
<proteinExistence type="predicted"/>
<dbReference type="AlphaFoldDB" id="A0AAN6VJ76"/>
<organism evidence="1 2">
    <name type="scientific">Chaetomidium leptoderma</name>
    <dbReference type="NCBI Taxonomy" id="669021"/>
    <lineage>
        <taxon>Eukaryota</taxon>
        <taxon>Fungi</taxon>
        <taxon>Dikarya</taxon>
        <taxon>Ascomycota</taxon>
        <taxon>Pezizomycotina</taxon>
        <taxon>Sordariomycetes</taxon>
        <taxon>Sordariomycetidae</taxon>
        <taxon>Sordariales</taxon>
        <taxon>Chaetomiaceae</taxon>
        <taxon>Chaetomidium</taxon>
    </lineage>
</organism>
<keyword evidence="2" id="KW-1185">Reference proteome</keyword>
<accession>A0AAN6VJ76</accession>
<reference evidence="1" key="1">
    <citation type="journal article" date="2023" name="Mol. Phylogenet. Evol.">
        <title>Genome-scale phylogeny and comparative genomics of the fungal order Sordariales.</title>
        <authorList>
            <person name="Hensen N."/>
            <person name="Bonometti L."/>
            <person name="Westerberg I."/>
            <person name="Brannstrom I.O."/>
            <person name="Guillou S."/>
            <person name="Cros-Aarteil S."/>
            <person name="Calhoun S."/>
            <person name="Haridas S."/>
            <person name="Kuo A."/>
            <person name="Mondo S."/>
            <person name="Pangilinan J."/>
            <person name="Riley R."/>
            <person name="LaButti K."/>
            <person name="Andreopoulos B."/>
            <person name="Lipzen A."/>
            <person name="Chen C."/>
            <person name="Yan M."/>
            <person name="Daum C."/>
            <person name="Ng V."/>
            <person name="Clum A."/>
            <person name="Steindorff A."/>
            <person name="Ohm R.A."/>
            <person name="Martin F."/>
            <person name="Silar P."/>
            <person name="Natvig D.O."/>
            <person name="Lalanne C."/>
            <person name="Gautier V."/>
            <person name="Ament-Velasquez S.L."/>
            <person name="Kruys A."/>
            <person name="Hutchinson M.I."/>
            <person name="Powell A.J."/>
            <person name="Barry K."/>
            <person name="Miller A.N."/>
            <person name="Grigoriev I.V."/>
            <person name="Debuchy R."/>
            <person name="Gladieux P."/>
            <person name="Hiltunen Thoren M."/>
            <person name="Johannesson H."/>
        </authorList>
    </citation>
    <scope>NUCLEOTIDE SEQUENCE</scope>
    <source>
        <strain evidence="1">CBS 538.74</strain>
    </source>
</reference>
<evidence type="ECO:0000313" key="1">
    <source>
        <dbReference type="EMBL" id="KAK4152279.1"/>
    </source>
</evidence>
<dbReference type="EMBL" id="MU856980">
    <property type="protein sequence ID" value="KAK4152279.1"/>
    <property type="molecule type" value="Genomic_DNA"/>
</dbReference>
<comment type="caution">
    <text evidence="1">The sequence shown here is derived from an EMBL/GenBank/DDBJ whole genome shotgun (WGS) entry which is preliminary data.</text>
</comment>
<sequence>MSRIIPLRPTMRLAASVHTSALNTRVTRATPNKLVPGLVVVGAVSGVVLYIRSQLRQESDTMDRMFSQQNTPEVRARRDQRLLVDTEGNPRKTMYNILNW</sequence>
<dbReference type="Proteomes" id="UP001302745">
    <property type="component" value="Unassembled WGS sequence"/>
</dbReference>
<evidence type="ECO:0000313" key="2">
    <source>
        <dbReference type="Proteomes" id="UP001302745"/>
    </source>
</evidence>